<protein>
    <submittedName>
        <fullName evidence="2">Uncharacterized protein</fullName>
    </submittedName>
</protein>
<feature type="region of interest" description="Disordered" evidence="1">
    <location>
        <begin position="71"/>
        <end position="141"/>
    </location>
</feature>
<evidence type="ECO:0000313" key="2">
    <source>
        <dbReference type="EMBL" id="KZS90672.1"/>
    </source>
</evidence>
<dbReference type="AlphaFoldDB" id="A0A164RLM6"/>
<name>A0A164RLM6_9AGAM</name>
<reference evidence="2 3" key="1">
    <citation type="journal article" date="2016" name="Mol. Biol. Evol.">
        <title>Comparative Genomics of Early-Diverging Mushroom-Forming Fungi Provides Insights into the Origins of Lignocellulose Decay Capabilities.</title>
        <authorList>
            <person name="Nagy L.G."/>
            <person name="Riley R."/>
            <person name="Tritt A."/>
            <person name="Adam C."/>
            <person name="Daum C."/>
            <person name="Floudas D."/>
            <person name="Sun H."/>
            <person name="Yadav J.S."/>
            <person name="Pangilinan J."/>
            <person name="Larsson K.H."/>
            <person name="Matsuura K."/>
            <person name="Barry K."/>
            <person name="Labutti K."/>
            <person name="Kuo R."/>
            <person name="Ohm R.A."/>
            <person name="Bhattacharya S.S."/>
            <person name="Shirouzu T."/>
            <person name="Yoshinaga Y."/>
            <person name="Martin F.M."/>
            <person name="Grigoriev I.V."/>
            <person name="Hibbett D.S."/>
        </authorList>
    </citation>
    <scope>NUCLEOTIDE SEQUENCE [LARGE SCALE GENOMIC DNA]</scope>
    <source>
        <strain evidence="2 3">HHB9708</strain>
    </source>
</reference>
<organism evidence="2 3">
    <name type="scientific">Sistotremastrum niveocremeum HHB9708</name>
    <dbReference type="NCBI Taxonomy" id="1314777"/>
    <lineage>
        <taxon>Eukaryota</taxon>
        <taxon>Fungi</taxon>
        <taxon>Dikarya</taxon>
        <taxon>Basidiomycota</taxon>
        <taxon>Agaricomycotina</taxon>
        <taxon>Agaricomycetes</taxon>
        <taxon>Sistotremastrales</taxon>
        <taxon>Sistotremastraceae</taxon>
        <taxon>Sertulicium</taxon>
        <taxon>Sertulicium niveocremeum</taxon>
    </lineage>
</organism>
<gene>
    <name evidence="2" type="ORF">SISNIDRAFT_457511</name>
</gene>
<accession>A0A164RLM6</accession>
<evidence type="ECO:0000313" key="3">
    <source>
        <dbReference type="Proteomes" id="UP000076722"/>
    </source>
</evidence>
<feature type="compositionally biased region" description="Pro residues" evidence="1">
    <location>
        <begin position="132"/>
        <end position="141"/>
    </location>
</feature>
<feature type="compositionally biased region" description="Basic residues" evidence="1">
    <location>
        <begin position="110"/>
        <end position="122"/>
    </location>
</feature>
<keyword evidence="3" id="KW-1185">Reference proteome</keyword>
<evidence type="ECO:0000256" key="1">
    <source>
        <dbReference type="SAM" id="MobiDB-lite"/>
    </source>
</evidence>
<sequence length="141" mass="15604">MFDLLSNTSLLLSALSLITSLLTLFSIGHVTNIASRIRTLAEDEGLRKELRMELGNSKALIMADWSMHTVDPKVSSPVRTPPPSPPGSLGYSQPVPQRPLSMAKLIMARHQSRPSRRSRSRIRPPMMGTMNTPPPRPSLRP</sequence>
<dbReference type="Proteomes" id="UP000076722">
    <property type="component" value="Unassembled WGS sequence"/>
</dbReference>
<dbReference type="EMBL" id="KV419420">
    <property type="protein sequence ID" value="KZS90672.1"/>
    <property type="molecule type" value="Genomic_DNA"/>
</dbReference>
<proteinExistence type="predicted"/>